<feature type="region of interest" description="Disordered" evidence="1">
    <location>
        <begin position="149"/>
        <end position="171"/>
    </location>
</feature>
<feature type="compositionally biased region" description="Polar residues" evidence="1">
    <location>
        <begin position="1017"/>
        <end position="1030"/>
    </location>
</feature>
<protein>
    <submittedName>
        <fullName evidence="2">Uncharacterized protein</fullName>
    </submittedName>
</protein>
<name>A0AAN8A7N1_9SACH</name>
<gene>
    <name evidence="2" type="ORF">RI543_001550</name>
</gene>
<feature type="compositionally biased region" description="Low complexity" evidence="1">
    <location>
        <begin position="872"/>
        <end position="898"/>
    </location>
</feature>
<feature type="region of interest" description="Disordered" evidence="1">
    <location>
        <begin position="870"/>
        <end position="898"/>
    </location>
</feature>
<reference evidence="3" key="1">
    <citation type="submission" date="2023-07" db="EMBL/GenBank/DDBJ databases">
        <title>A draft genome of Kazachstania heterogenica Y-27499.</title>
        <authorList>
            <person name="Donic C."/>
            <person name="Kralova J.S."/>
            <person name="Fidel L."/>
            <person name="Ben-Dor S."/>
            <person name="Jung S."/>
        </authorList>
    </citation>
    <scope>NUCLEOTIDE SEQUENCE [LARGE SCALE GENOMIC DNA]</scope>
    <source>
        <strain evidence="3">Y27499</strain>
    </source>
</reference>
<evidence type="ECO:0000256" key="1">
    <source>
        <dbReference type="SAM" id="MobiDB-lite"/>
    </source>
</evidence>
<feature type="compositionally biased region" description="Low complexity" evidence="1">
    <location>
        <begin position="1246"/>
        <end position="1282"/>
    </location>
</feature>
<accession>A0AAN8A7N1</accession>
<feature type="compositionally biased region" description="Low complexity" evidence="1">
    <location>
        <begin position="997"/>
        <end position="1008"/>
    </location>
</feature>
<feature type="compositionally biased region" description="Low complexity" evidence="1">
    <location>
        <begin position="150"/>
        <end position="164"/>
    </location>
</feature>
<dbReference type="EMBL" id="JAWIZZ010000038">
    <property type="protein sequence ID" value="KAK5781157.1"/>
    <property type="molecule type" value="Genomic_DNA"/>
</dbReference>
<evidence type="ECO:0000313" key="2">
    <source>
        <dbReference type="EMBL" id="KAK5781157.1"/>
    </source>
</evidence>
<feature type="region of interest" description="Disordered" evidence="1">
    <location>
        <begin position="986"/>
        <end position="1030"/>
    </location>
</feature>
<sequence>MSTKEKSDPQFNDEISFARYIIRNANNFVLLPLDSNTVAQLNDNMRSYCISASTFINSIKHILAEHNSPKSFGPISGEEFKNILQLDNTAATTTTTKTTTMTTNSNNIKFMKPEIETKKRSDFKNDNSSKNNLVVKKITKSTKIATVIKPDNLNPDNNSDNIPNKTTEKPSSINKTAIQLEPISTYTLSQVTENNTDSQRIDDTTSFTFGNPTSITTSIHETIQETKKNKNTFTEIDNDNGLKKINDIMQNESIRENESKSDLLAWANLRESMIKSNHITDFSTLNTDAVLKEWLRETLLELKQLKKELNEYPLETWNINFLEFLQKHHFTILTHKHNKVTGSTPFHDLENKFICNYVLALLFPKYLDAKDPDSSVYYKNIKKKILGADSYAKLHQLRTPPLEDLTSEKKIKLWLEKLRPAFSLLTNILHFDPVRAVSYCISHYSNGEYSKTLTMWKTRPSLNTALSIGAAIFSKLLKVQRSKQNNEKDFSLACNNAMVSDARRRGSLEENRNKKRPFESTDIELRNMKRPTLEKQLDSEFTKKKRSTSTIKKLIDPILDKNRVKQFWFNMHANQEVLVRTLNFSTFNKKEVEKHWIKTLIPRILPLINKLVDVKNGESFLEWAYQFIKLLESEHFSTLLKYDINKMSHHDITPLHEAEDSFLFKHVLKIAYPDYNLPESASAYNYWEAIKSKMCPYYAKLPQFFKKKFQSITVDILKSKVQLKKWIESLDEYHCAVYNSTIHRKQQILTNEFIKYCPPQYYNEINSWKSKPYVYVINKIVDIMNRNNILVDASKTAQLPTSTNSIMANKKSPIDKTIKAISINASKTTINENTKNEISTNDTKKLVTEKTLVVTTNNFNVDKISSKEFNRKQNPNMSNNNQNVPGSNTNTTTTTETNPHIDFFTKLNNKITNDSINANRKIQIKGDMKNPSLASNTLTINKNDSSSNINTSILKIQVPTTTKPVIVQTSGETSKDSTMCDISSEKKINKKEPTAISSTKSPQLSQSSIENVKKTNESPSIKTQIPEQQGISVTTSTNKTTDTTKYTKQQTNNSISTNHMNSFASKNTAYDTSTSNKANTTANIESSTISSQVNVSISTNKTTTIKAQINVDHLKSLEKSNTISTTNMVTKTPISNTTSLLSIDNEQKPMSNKQNAITALPLSPQPKSEMNAKREAIKTPLEIIKNNSKIGVSTTTASSPQINSTQAVSNGPGFLPQKCVSANKKSFTTSNIASVTDHKAQRTYNLPLAPRTPNNNNLPPTSSASTSLVSSSRLTVVNSSPSTSGNQNIPPKERLTIKNKSKCF</sequence>
<dbReference type="Proteomes" id="UP001306508">
    <property type="component" value="Unassembled WGS sequence"/>
</dbReference>
<proteinExistence type="predicted"/>
<organism evidence="2 3">
    <name type="scientific">Arxiozyma heterogenica</name>
    <dbReference type="NCBI Taxonomy" id="278026"/>
    <lineage>
        <taxon>Eukaryota</taxon>
        <taxon>Fungi</taxon>
        <taxon>Dikarya</taxon>
        <taxon>Ascomycota</taxon>
        <taxon>Saccharomycotina</taxon>
        <taxon>Saccharomycetes</taxon>
        <taxon>Saccharomycetales</taxon>
        <taxon>Saccharomycetaceae</taxon>
        <taxon>Arxiozyma</taxon>
    </lineage>
</organism>
<keyword evidence="3" id="KW-1185">Reference proteome</keyword>
<comment type="caution">
    <text evidence="2">The sequence shown here is derived from an EMBL/GenBank/DDBJ whole genome shotgun (WGS) entry which is preliminary data.</text>
</comment>
<evidence type="ECO:0000313" key="3">
    <source>
        <dbReference type="Proteomes" id="UP001306508"/>
    </source>
</evidence>
<feature type="region of interest" description="Disordered" evidence="1">
    <location>
        <begin position="1246"/>
        <end position="1304"/>
    </location>
</feature>